<name>A0A4Y2CLY4_ARAVE</name>
<keyword evidence="2" id="KW-1185">Reference proteome</keyword>
<gene>
    <name evidence="1" type="ORF">AVEN_20192_1</name>
</gene>
<dbReference type="EMBL" id="BGPR01000207">
    <property type="protein sequence ID" value="GBM04747.1"/>
    <property type="molecule type" value="Genomic_DNA"/>
</dbReference>
<organism evidence="1 2">
    <name type="scientific">Araneus ventricosus</name>
    <name type="common">Orbweaver spider</name>
    <name type="synonym">Epeira ventricosa</name>
    <dbReference type="NCBI Taxonomy" id="182803"/>
    <lineage>
        <taxon>Eukaryota</taxon>
        <taxon>Metazoa</taxon>
        <taxon>Ecdysozoa</taxon>
        <taxon>Arthropoda</taxon>
        <taxon>Chelicerata</taxon>
        <taxon>Arachnida</taxon>
        <taxon>Araneae</taxon>
        <taxon>Araneomorphae</taxon>
        <taxon>Entelegynae</taxon>
        <taxon>Araneoidea</taxon>
        <taxon>Araneidae</taxon>
        <taxon>Araneus</taxon>
    </lineage>
</organism>
<protein>
    <submittedName>
        <fullName evidence="1">Uncharacterized protein</fullName>
    </submittedName>
</protein>
<dbReference type="Proteomes" id="UP000499080">
    <property type="component" value="Unassembled WGS sequence"/>
</dbReference>
<dbReference type="AlphaFoldDB" id="A0A4Y2CLY4"/>
<comment type="caution">
    <text evidence="1">The sequence shown here is derived from an EMBL/GenBank/DDBJ whole genome shotgun (WGS) entry which is preliminary data.</text>
</comment>
<evidence type="ECO:0000313" key="1">
    <source>
        <dbReference type="EMBL" id="GBM04747.1"/>
    </source>
</evidence>
<accession>A0A4Y2CLY4</accession>
<proteinExistence type="predicted"/>
<evidence type="ECO:0000313" key="2">
    <source>
        <dbReference type="Proteomes" id="UP000499080"/>
    </source>
</evidence>
<sequence>MRGACCTPNHKQGAKCPSAGAVRKLGEGCQLRRRPSHLTAGQNCEFSLVILTSRFEATRGLFWERHRHFEPRSDDEDDSSAGTLLSKLPYHTSAICDRLRLT</sequence>
<reference evidence="1 2" key="1">
    <citation type="journal article" date="2019" name="Sci. Rep.">
        <title>Orb-weaving spider Araneus ventricosus genome elucidates the spidroin gene catalogue.</title>
        <authorList>
            <person name="Kono N."/>
            <person name="Nakamura H."/>
            <person name="Ohtoshi R."/>
            <person name="Moran D.A.P."/>
            <person name="Shinohara A."/>
            <person name="Yoshida Y."/>
            <person name="Fujiwara M."/>
            <person name="Mori M."/>
            <person name="Tomita M."/>
            <person name="Arakawa K."/>
        </authorList>
    </citation>
    <scope>NUCLEOTIDE SEQUENCE [LARGE SCALE GENOMIC DNA]</scope>
</reference>